<evidence type="ECO:0000313" key="2">
    <source>
        <dbReference type="Proteomes" id="UP001165121"/>
    </source>
</evidence>
<protein>
    <submittedName>
        <fullName evidence="1">Unnamed protein product</fullName>
    </submittedName>
</protein>
<gene>
    <name evidence="1" type="ORF">Pfra01_000112500</name>
</gene>
<reference evidence="1" key="1">
    <citation type="submission" date="2023-04" db="EMBL/GenBank/DDBJ databases">
        <title>Phytophthora fragariaefolia NBRC 109709.</title>
        <authorList>
            <person name="Ichikawa N."/>
            <person name="Sato H."/>
            <person name="Tonouchi N."/>
        </authorList>
    </citation>
    <scope>NUCLEOTIDE SEQUENCE</scope>
    <source>
        <strain evidence="1">NBRC 109709</strain>
    </source>
</reference>
<sequence length="108" mass="11562">MLTRTLSTTAYSRTTKSVDNNLGAATDERTDAECLASIRNGSACWTVGDNAEPEAVLAFQRILAAAPVHAQRTAVLLDAPWPIDRPGSGSIILPEDTHRTPLHGFSEC</sequence>
<dbReference type="Proteomes" id="UP001165121">
    <property type="component" value="Unassembled WGS sequence"/>
</dbReference>
<organism evidence="1 2">
    <name type="scientific">Phytophthora fragariaefolia</name>
    <dbReference type="NCBI Taxonomy" id="1490495"/>
    <lineage>
        <taxon>Eukaryota</taxon>
        <taxon>Sar</taxon>
        <taxon>Stramenopiles</taxon>
        <taxon>Oomycota</taxon>
        <taxon>Peronosporomycetes</taxon>
        <taxon>Peronosporales</taxon>
        <taxon>Peronosporaceae</taxon>
        <taxon>Phytophthora</taxon>
    </lineage>
</organism>
<evidence type="ECO:0000313" key="1">
    <source>
        <dbReference type="EMBL" id="GMF17231.1"/>
    </source>
</evidence>
<proteinExistence type="predicted"/>
<keyword evidence="2" id="KW-1185">Reference proteome</keyword>
<name>A0A9W6TQA1_9STRA</name>
<accession>A0A9W6TQA1</accession>
<comment type="caution">
    <text evidence="1">The sequence shown here is derived from an EMBL/GenBank/DDBJ whole genome shotgun (WGS) entry which is preliminary data.</text>
</comment>
<dbReference type="EMBL" id="BSXT01000090">
    <property type="protein sequence ID" value="GMF17231.1"/>
    <property type="molecule type" value="Genomic_DNA"/>
</dbReference>
<dbReference type="AlphaFoldDB" id="A0A9W6TQA1"/>